<comment type="caution">
    <text evidence="1">The sequence shown here is derived from an EMBL/GenBank/DDBJ whole genome shotgun (WGS) entry which is preliminary data.</text>
</comment>
<dbReference type="Proteomes" id="UP000051677">
    <property type="component" value="Unassembled WGS sequence"/>
</dbReference>
<evidence type="ECO:0000313" key="2">
    <source>
        <dbReference type="Proteomes" id="UP000051677"/>
    </source>
</evidence>
<protein>
    <submittedName>
        <fullName evidence="1">Uncharacterized protein</fullName>
    </submittedName>
</protein>
<reference evidence="1 2" key="1">
    <citation type="submission" date="2015-10" db="EMBL/GenBank/DDBJ databases">
        <title>Mycobacterium gordonae draft genome assembly.</title>
        <authorList>
            <person name="Ustinova V."/>
            <person name="Smirnova T."/>
            <person name="Blagodatskikh K."/>
            <person name="Varlamov D."/>
            <person name="Larionova E."/>
            <person name="Chernousova L."/>
        </authorList>
    </citation>
    <scope>NUCLEOTIDE SEQUENCE [LARGE SCALE GENOMIC DNA]</scope>
    <source>
        <strain evidence="1 2">CTRI 14-8773</strain>
    </source>
</reference>
<sequence length="114" mass="11859">MLIEIPAVTTQLRTPAGPQTCPAGIGHVVSSFSPAAMQLKISVNTTTTRASTATIHMASPATAVDVAGLRSSAQTWVLIDLLCSWLSVVCQLPVGQPAWLVVNAAYCAVALQDQ</sequence>
<gene>
    <name evidence="1" type="ORF">AO501_10490</name>
</gene>
<dbReference type="EMBL" id="LKTM01000348">
    <property type="protein sequence ID" value="KQH76610.1"/>
    <property type="molecule type" value="Genomic_DNA"/>
</dbReference>
<proteinExistence type="predicted"/>
<name>A0A0Q2LLE3_MYCGO</name>
<evidence type="ECO:0000313" key="1">
    <source>
        <dbReference type="EMBL" id="KQH76610.1"/>
    </source>
</evidence>
<accession>A0A0Q2LLE3</accession>
<organism evidence="1 2">
    <name type="scientific">Mycobacterium gordonae</name>
    <dbReference type="NCBI Taxonomy" id="1778"/>
    <lineage>
        <taxon>Bacteria</taxon>
        <taxon>Bacillati</taxon>
        <taxon>Actinomycetota</taxon>
        <taxon>Actinomycetes</taxon>
        <taxon>Mycobacteriales</taxon>
        <taxon>Mycobacteriaceae</taxon>
        <taxon>Mycobacterium</taxon>
    </lineage>
</organism>
<dbReference type="AlphaFoldDB" id="A0A0Q2LLE3"/>